<dbReference type="EMBL" id="CP069029">
    <property type="protein sequence ID" value="QRC97391.1"/>
    <property type="molecule type" value="Genomic_DNA"/>
</dbReference>
<feature type="region of interest" description="Disordered" evidence="1">
    <location>
        <begin position="377"/>
        <end position="399"/>
    </location>
</feature>
<feature type="compositionally biased region" description="Basic and acidic residues" evidence="1">
    <location>
        <begin position="19"/>
        <end position="40"/>
    </location>
</feature>
<dbReference type="Pfam" id="PF13391">
    <property type="entry name" value="HNH_2"/>
    <property type="match status" value="1"/>
</dbReference>
<gene>
    <name evidence="3" type="ORF">JI435_088280</name>
</gene>
<dbReference type="KEGG" id="pno:SNOG_08828"/>
<accession>A0A7U2F276</accession>
<evidence type="ECO:0000313" key="3">
    <source>
        <dbReference type="EMBL" id="QRC97391.1"/>
    </source>
</evidence>
<protein>
    <recommendedName>
        <fullName evidence="2">HNH nuclease domain-containing protein</fullName>
    </recommendedName>
</protein>
<evidence type="ECO:0000259" key="2">
    <source>
        <dbReference type="Pfam" id="PF13391"/>
    </source>
</evidence>
<proteinExistence type="predicted"/>
<dbReference type="AlphaFoldDB" id="A0A7U2F276"/>
<feature type="domain" description="HNH nuclease" evidence="2">
    <location>
        <begin position="219"/>
        <end position="311"/>
    </location>
</feature>
<evidence type="ECO:0000256" key="1">
    <source>
        <dbReference type="SAM" id="MobiDB-lite"/>
    </source>
</evidence>
<reference evidence="4" key="1">
    <citation type="journal article" date="2021" name="BMC Genomics">
        <title>Chromosome-level genome assembly and manually-curated proteome of model necrotroph Parastagonospora nodorum Sn15 reveals a genome-wide trove of candidate effector homologs, and redundancy of virulence-related functions within an accessory chromosome.</title>
        <authorList>
            <person name="Bertazzoni S."/>
            <person name="Jones D.A.B."/>
            <person name="Phan H.T."/>
            <person name="Tan K.-C."/>
            <person name="Hane J.K."/>
        </authorList>
    </citation>
    <scope>NUCLEOTIDE SEQUENCE [LARGE SCALE GENOMIC DNA]</scope>
    <source>
        <strain evidence="4">SN15 / ATCC MYA-4574 / FGSC 10173)</strain>
    </source>
</reference>
<organism evidence="3 4">
    <name type="scientific">Phaeosphaeria nodorum (strain SN15 / ATCC MYA-4574 / FGSC 10173)</name>
    <name type="common">Glume blotch fungus</name>
    <name type="synonym">Parastagonospora nodorum</name>
    <dbReference type="NCBI Taxonomy" id="321614"/>
    <lineage>
        <taxon>Eukaryota</taxon>
        <taxon>Fungi</taxon>
        <taxon>Dikarya</taxon>
        <taxon>Ascomycota</taxon>
        <taxon>Pezizomycotina</taxon>
        <taxon>Dothideomycetes</taxon>
        <taxon>Pleosporomycetidae</taxon>
        <taxon>Pleosporales</taxon>
        <taxon>Pleosporineae</taxon>
        <taxon>Phaeosphaeriaceae</taxon>
        <taxon>Parastagonospora</taxon>
    </lineage>
</organism>
<dbReference type="VEuPathDB" id="FungiDB:JI435_088280"/>
<keyword evidence="4" id="KW-1185">Reference proteome</keyword>
<feature type="region of interest" description="Disordered" evidence="1">
    <location>
        <begin position="18"/>
        <end position="40"/>
    </location>
</feature>
<evidence type="ECO:0000313" key="4">
    <source>
        <dbReference type="Proteomes" id="UP000663193"/>
    </source>
</evidence>
<dbReference type="OrthoDB" id="3686371at2759"/>
<dbReference type="Proteomes" id="UP000663193">
    <property type="component" value="Chromosome 7"/>
</dbReference>
<dbReference type="RefSeq" id="XP_001799132.1">
    <property type="nucleotide sequence ID" value="XM_001799080.1"/>
</dbReference>
<name>A0A7U2F276_PHANO</name>
<sequence>MSGIDCDVLNDIRKSRRATKLEQEAEKANKMDNKPDKPDKLSAMQSIVNRITGKEPQRNSEIKLADIAFHHAGYDPKSFNTVIFRLKGSKHYDGGVMASLAHLFFYLLTDDDTSKLLFISRTRGGHPLDLRATTILWDSDLYLHCPNPDDPTDKFWQYPLLPSFAMWQVPRGRPTHWNDARKSMAKTQSNLKFSGLKTNADLDLITFCNDAVSNRDWKCILSGAYESKCERAYIVPLRLRNLWIAERMSKLFGDWSFTSGANTLLKAAIQSTAKRQRLNVPYDEATDMHHPMNGIYLRSDLAKAYDNGDFILIPGKECWIAHFFDPTHDLAKRFDHETATISHEISRSLLLVRPAMVAFRHAYEFLNQVQPKSAMKESKAAVPAQPPVENAAESPGLLL</sequence>
<dbReference type="InterPro" id="IPR003615">
    <property type="entry name" value="HNH_nuc"/>
</dbReference>